<dbReference type="AlphaFoldDB" id="A0A8T0WL78"/>
<comment type="caution">
    <text evidence="2">The sequence shown here is derived from an EMBL/GenBank/DDBJ whole genome shotgun (WGS) entry which is preliminary data.</text>
</comment>
<protein>
    <submittedName>
        <fullName evidence="2">Uncharacterized protein</fullName>
    </submittedName>
</protein>
<name>A0A8T0WL78_PANVG</name>
<reference evidence="2" key="1">
    <citation type="submission" date="2020-05" db="EMBL/GenBank/DDBJ databases">
        <title>WGS assembly of Panicum virgatum.</title>
        <authorList>
            <person name="Lovell J.T."/>
            <person name="Jenkins J."/>
            <person name="Shu S."/>
            <person name="Juenger T.E."/>
            <person name="Schmutz J."/>
        </authorList>
    </citation>
    <scope>NUCLEOTIDE SEQUENCE</scope>
    <source>
        <strain evidence="2">AP13</strain>
    </source>
</reference>
<evidence type="ECO:0000256" key="1">
    <source>
        <dbReference type="SAM" id="MobiDB-lite"/>
    </source>
</evidence>
<proteinExistence type="predicted"/>
<feature type="region of interest" description="Disordered" evidence="1">
    <location>
        <begin position="38"/>
        <end position="57"/>
    </location>
</feature>
<organism evidence="2 3">
    <name type="scientific">Panicum virgatum</name>
    <name type="common">Blackwell switchgrass</name>
    <dbReference type="NCBI Taxonomy" id="38727"/>
    <lineage>
        <taxon>Eukaryota</taxon>
        <taxon>Viridiplantae</taxon>
        <taxon>Streptophyta</taxon>
        <taxon>Embryophyta</taxon>
        <taxon>Tracheophyta</taxon>
        <taxon>Spermatophyta</taxon>
        <taxon>Magnoliopsida</taxon>
        <taxon>Liliopsida</taxon>
        <taxon>Poales</taxon>
        <taxon>Poaceae</taxon>
        <taxon>PACMAD clade</taxon>
        <taxon>Panicoideae</taxon>
        <taxon>Panicodae</taxon>
        <taxon>Paniceae</taxon>
        <taxon>Panicinae</taxon>
        <taxon>Panicum</taxon>
        <taxon>Panicum sect. Hiantes</taxon>
    </lineage>
</organism>
<keyword evidence="3" id="KW-1185">Reference proteome</keyword>
<evidence type="ECO:0000313" key="3">
    <source>
        <dbReference type="Proteomes" id="UP000823388"/>
    </source>
</evidence>
<evidence type="ECO:0000313" key="2">
    <source>
        <dbReference type="EMBL" id="KAG2643879.1"/>
    </source>
</evidence>
<dbReference type="Proteomes" id="UP000823388">
    <property type="component" value="Chromosome 2K"/>
</dbReference>
<dbReference type="EMBL" id="CM029039">
    <property type="protein sequence ID" value="KAG2643879.1"/>
    <property type="molecule type" value="Genomic_DNA"/>
</dbReference>
<sequence>MTALLLATRGSSAWARAAWAPRVQLGFKLRWRRSALRRNRDGDGGAPGHSKDRPMVDAAMSMHIEQHVL</sequence>
<gene>
    <name evidence="2" type="ORF">PVAP13_2KG353200</name>
</gene>
<feature type="compositionally biased region" description="Basic and acidic residues" evidence="1">
    <location>
        <begin position="38"/>
        <end position="55"/>
    </location>
</feature>
<accession>A0A8T0WL78</accession>